<dbReference type="GO" id="GO:0003729">
    <property type="term" value="F:mRNA binding"/>
    <property type="evidence" value="ECO:0007669"/>
    <property type="project" value="InterPro"/>
</dbReference>
<dbReference type="SUPFAM" id="SSF90229">
    <property type="entry name" value="CCCH zinc finger"/>
    <property type="match status" value="2"/>
</dbReference>
<dbReference type="PROSITE" id="PS50103">
    <property type="entry name" value="ZF_C3H1"/>
    <property type="match status" value="3"/>
</dbReference>
<sequence>MCILIVAKPCKYFQVDRCPFAADICNFAHVLLPPPKDGQSAAVCRHYASGKCQNGPQCRYRHLEHGEIPPAYKPDALRVSIPDSAPGWHGMSSPPDKGYAEQLPLYGHGYSSPYYTQPPHHEWTYAGGISAQSPIYLPIYASPTGATPGAPTSNAVMGAGSKDDRKFYAVGASPITTSTSRSSRDSNATNYSSTSSFEELRDHHHHSDSLSSGSSSSLSSSTSPSTDLEELIIATTEDPKYAEHVHEYQSKVVVTDQPGPVHIPPGSRTVQAFFQGVPVRGLQVQQPQAFHHHQQGYYRSGTPARYTGGRAVTPGGRSAKEAGSNPTSRTASRNSQRKIKPSKYKTKPCKFWALDGTCPSGDECTFRHNEPYPPPVPPLPPNLVVKTSSTINPGYTAPQEDFHRPSHGPVSPQRTRPEDSGNSQNKKEFFPIAWRVIGGGVRVGNPNFRVGGETYSDCTSSESHFAGESVPPSDVEDYHHDFESGPPTAKAPAPAEPRDEDGQSGMKVTAPSVTAPRTRKRSNSIPPTPSSTQFIVGNLFSAESPGVL</sequence>
<accession>A0A4Q2E0Y9</accession>
<evidence type="ECO:0000259" key="7">
    <source>
        <dbReference type="PROSITE" id="PS50103"/>
    </source>
</evidence>
<feature type="region of interest" description="Disordered" evidence="6">
    <location>
        <begin position="173"/>
        <end position="225"/>
    </location>
</feature>
<evidence type="ECO:0000313" key="8">
    <source>
        <dbReference type="EMBL" id="RXW25364.1"/>
    </source>
</evidence>
<evidence type="ECO:0000256" key="5">
    <source>
        <dbReference type="PROSITE-ProRule" id="PRU00723"/>
    </source>
</evidence>
<dbReference type="AlphaFoldDB" id="A0A4Q2E0Y9"/>
<comment type="caution">
    <text evidence="8">The sequence shown here is derived from an EMBL/GenBank/DDBJ whole genome shotgun (WGS) entry which is preliminary data.</text>
</comment>
<organism evidence="8 9">
    <name type="scientific">Candolleomyces aberdarensis</name>
    <dbReference type="NCBI Taxonomy" id="2316362"/>
    <lineage>
        <taxon>Eukaryota</taxon>
        <taxon>Fungi</taxon>
        <taxon>Dikarya</taxon>
        <taxon>Basidiomycota</taxon>
        <taxon>Agaricomycotina</taxon>
        <taxon>Agaricomycetes</taxon>
        <taxon>Agaricomycetidae</taxon>
        <taxon>Agaricales</taxon>
        <taxon>Agaricineae</taxon>
        <taxon>Psathyrellaceae</taxon>
        <taxon>Candolleomyces</taxon>
    </lineage>
</organism>
<feature type="zinc finger region" description="C3H1-type" evidence="5">
    <location>
        <begin position="38"/>
        <end position="65"/>
    </location>
</feature>
<dbReference type="InterPro" id="IPR000571">
    <property type="entry name" value="Znf_CCCH"/>
</dbReference>
<protein>
    <recommendedName>
        <fullName evidence="7">C3H1-type domain-containing protein</fullName>
    </recommendedName>
</protein>
<evidence type="ECO:0000256" key="6">
    <source>
        <dbReference type="SAM" id="MobiDB-lite"/>
    </source>
</evidence>
<dbReference type="Pfam" id="PF14608">
    <property type="entry name" value="zf-CCCH_2"/>
    <property type="match status" value="1"/>
</dbReference>
<feature type="zinc finger region" description="C3H1-type" evidence="5">
    <location>
        <begin position="343"/>
        <end position="371"/>
    </location>
</feature>
<evidence type="ECO:0000256" key="1">
    <source>
        <dbReference type="ARBA" id="ARBA00022723"/>
    </source>
</evidence>
<feature type="domain" description="C3H1-type" evidence="7">
    <location>
        <begin position="343"/>
        <end position="371"/>
    </location>
</feature>
<keyword evidence="9" id="KW-1185">Reference proteome</keyword>
<dbReference type="OrthoDB" id="411372at2759"/>
<feature type="compositionally biased region" description="Polar residues" evidence="6">
    <location>
        <begin position="187"/>
        <end position="197"/>
    </location>
</feature>
<dbReference type="GO" id="GO:0008270">
    <property type="term" value="F:zinc ion binding"/>
    <property type="evidence" value="ECO:0007669"/>
    <property type="project" value="UniProtKB-KW"/>
</dbReference>
<dbReference type="PANTHER" id="PTHR12547">
    <property type="entry name" value="CCCH ZINC FINGER/TIS11-RELATED"/>
    <property type="match status" value="1"/>
</dbReference>
<feature type="region of interest" description="Disordered" evidence="6">
    <location>
        <begin position="454"/>
        <end position="548"/>
    </location>
</feature>
<feature type="region of interest" description="Disordered" evidence="6">
    <location>
        <begin position="296"/>
        <end position="342"/>
    </location>
</feature>
<evidence type="ECO:0000256" key="2">
    <source>
        <dbReference type="ARBA" id="ARBA00022737"/>
    </source>
</evidence>
<feature type="compositionally biased region" description="Pro residues" evidence="6">
    <location>
        <begin position="372"/>
        <end position="381"/>
    </location>
</feature>
<dbReference type="SMART" id="SM00356">
    <property type="entry name" value="ZnF_C3H1"/>
    <property type="match status" value="3"/>
</dbReference>
<keyword evidence="2" id="KW-0677">Repeat</keyword>
<dbReference type="Pfam" id="PF00642">
    <property type="entry name" value="zf-CCCH"/>
    <property type="match status" value="1"/>
</dbReference>
<dbReference type="STRING" id="2316362.A0A4Q2E0Y9"/>
<dbReference type="EMBL" id="SDEE01000006">
    <property type="protein sequence ID" value="RXW25364.1"/>
    <property type="molecule type" value="Genomic_DNA"/>
</dbReference>
<dbReference type="Gene3D" id="3.30.1370.210">
    <property type="match status" value="1"/>
</dbReference>
<dbReference type="InterPro" id="IPR045877">
    <property type="entry name" value="ZFP36-like"/>
</dbReference>
<feature type="region of interest" description="Disordered" evidence="6">
    <location>
        <begin position="372"/>
        <end position="427"/>
    </location>
</feature>
<keyword evidence="3 5" id="KW-0863">Zinc-finger</keyword>
<feature type="domain" description="C3H1-type" evidence="7">
    <location>
        <begin position="38"/>
        <end position="65"/>
    </location>
</feature>
<feature type="domain" description="C3H1-type" evidence="7">
    <location>
        <begin position="9"/>
        <end position="32"/>
    </location>
</feature>
<dbReference type="InterPro" id="IPR036855">
    <property type="entry name" value="Znf_CCCH_sf"/>
</dbReference>
<feature type="compositionally biased region" description="Basic and acidic residues" evidence="6">
    <location>
        <begin position="415"/>
        <end position="427"/>
    </location>
</feature>
<dbReference type="Proteomes" id="UP000290288">
    <property type="component" value="Unassembled WGS sequence"/>
</dbReference>
<feature type="compositionally biased region" description="Low complexity" evidence="6">
    <location>
        <begin position="209"/>
        <end position="225"/>
    </location>
</feature>
<evidence type="ECO:0000313" key="9">
    <source>
        <dbReference type="Proteomes" id="UP000290288"/>
    </source>
</evidence>
<feature type="compositionally biased region" description="Basic and acidic residues" evidence="6">
    <location>
        <begin position="198"/>
        <end position="208"/>
    </location>
</feature>
<keyword evidence="1 5" id="KW-0479">Metal-binding</keyword>
<feature type="compositionally biased region" description="Polar residues" evidence="6">
    <location>
        <begin position="324"/>
        <end position="334"/>
    </location>
</feature>
<dbReference type="Gene3D" id="4.10.1000.10">
    <property type="entry name" value="Zinc finger, CCCH-type"/>
    <property type="match status" value="1"/>
</dbReference>
<feature type="zinc finger region" description="C3H1-type" evidence="5">
    <location>
        <begin position="9"/>
        <end position="32"/>
    </location>
</feature>
<evidence type="ECO:0000256" key="4">
    <source>
        <dbReference type="ARBA" id="ARBA00022833"/>
    </source>
</evidence>
<dbReference type="PANTHER" id="PTHR12547:SF18">
    <property type="entry name" value="PROTEIN TIS11"/>
    <property type="match status" value="1"/>
</dbReference>
<proteinExistence type="predicted"/>
<name>A0A4Q2E0Y9_9AGAR</name>
<keyword evidence="4 5" id="KW-0862">Zinc</keyword>
<reference evidence="8 9" key="1">
    <citation type="submission" date="2019-01" db="EMBL/GenBank/DDBJ databases">
        <title>Draft genome sequence of Psathyrella aberdarensis IHI B618.</title>
        <authorList>
            <person name="Buettner E."/>
            <person name="Kellner H."/>
        </authorList>
    </citation>
    <scope>NUCLEOTIDE SEQUENCE [LARGE SCALE GENOMIC DNA]</scope>
    <source>
        <strain evidence="8 9">IHI B618</strain>
    </source>
</reference>
<evidence type="ECO:0000256" key="3">
    <source>
        <dbReference type="ARBA" id="ARBA00022771"/>
    </source>
</evidence>
<gene>
    <name evidence="8" type="ORF">EST38_g509</name>
</gene>